<keyword evidence="2" id="KW-0378">Hydrolase</keyword>
<comment type="caution">
    <text evidence="2">The sequence shown here is derived from an EMBL/GenBank/DDBJ whole genome shotgun (WGS) entry which is preliminary data.</text>
</comment>
<dbReference type="InterPro" id="IPR050266">
    <property type="entry name" value="AB_hydrolase_sf"/>
</dbReference>
<dbReference type="SUPFAM" id="SSF53474">
    <property type="entry name" value="alpha/beta-Hydrolases"/>
    <property type="match status" value="1"/>
</dbReference>
<evidence type="ECO:0000313" key="3">
    <source>
        <dbReference type="Proteomes" id="UP001501367"/>
    </source>
</evidence>
<dbReference type="PANTHER" id="PTHR43798:SF33">
    <property type="entry name" value="HYDROLASE, PUTATIVE (AFU_ORTHOLOGUE AFUA_2G14860)-RELATED"/>
    <property type="match status" value="1"/>
</dbReference>
<dbReference type="PANTHER" id="PTHR43798">
    <property type="entry name" value="MONOACYLGLYCEROL LIPASE"/>
    <property type="match status" value="1"/>
</dbReference>
<dbReference type="Proteomes" id="UP001501367">
    <property type="component" value="Unassembled WGS sequence"/>
</dbReference>
<keyword evidence="3" id="KW-1185">Reference proteome</keyword>
<dbReference type="RefSeq" id="WP_345157425.1">
    <property type="nucleotide sequence ID" value="NZ_BAABDT010000001.1"/>
</dbReference>
<evidence type="ECO:0000313" key="2">
    <source>
        <dbReference type="EMBL" id="GAA3729333.1"/>
    </source>
</evidence>
<dbReference type="EMBL" id="BAABDT010000001">
    <property type="protein sequence ID" value="GAA3729333.1"/>
    <property type="molecule type" value="Genomic_DNA"/>
</dbReference>
<sequence>MLIHINENNLYAEYHNNFENRPTIVFLHDSLGCVELWRDFPRRIATLCQCNILIYDRLGYGKSDPMQTYIRPVNYLEQEADVLNLLLENLNIENAILFGHSDGGSIALIAVSKYPNRIKMVICEAAHIFVEEITLNGIREAAEAYQNTNLPQRLQKYHGNKTETIFKAWTETWLRNDFRNWNIEHFLPKIKSPLLFIQGEKDEYGTLDQVEKTITATSGKAEKYIIPNTGHTPHKETPEIAIEKIVAFITAYN</sequence>
<reference evidence="3" key="1">
    <citation type="journal article" date="2019" name="Int. J. Syst. Evol. Microbiol.">
        <title>The Global Catalogue of Microorganisms (GCM) 10K type strain sequencing project: providing services to taxonomists for standard genome sequencing and annotation.</title>
        <authorList>
            <consortium name="The Broad Institute Genomics Platform"/>
            <consortium name="The Broad Institute Genome Sequencing Center for Infectious Disease"/>
            <person name="Wu L."/>
            <person name="Ma J."/>
        </authorList>
    </citation>
    <scope>NUCLEOTIDE SEQUENCE [LARGE SCALE GENOMIC DNA]</scope>
    <source>
        <strain evidence="3">JCM 17336</strain>
    </source>
</reference>
<proteinExistence type="predicted"/>
<dbReference type="GO" id="GO:0016787">
    <property type="term" value="F:hydrolase activity"/>
    <property type="evidence" value="ECO:0007669"/>
    <property type="project" value="UniProtKB-KW"/>
</dbReference>
<feature type="domain" description="AB hydrolase-1" evidence="1">
    <location>
        <begin position="22"/>
        <end position="178"/>
    </location>
</feature>
<protein>
    <submittedName>
        <fullName evidence="2">Alpha/beta hydrolase</fullName>
    </submittedName>
</protein>
<gene>
    <name evidence="2" type="ORF">GCM10022422_09260</name>
</gene>
<organism evidence="2 3">
    <name type="scientific">Flavobacterium ginsengisoli</name>
    <dbReference type="NCBI Taxonomy" id="871694"/>
    <lineage>
        <taxon>Bacteria</taxon>
        <taxon>Pseudomonadati</taxon>
        <taxon>Bacteroidota</taxon>
        <taxon>Flavobacteriia</taxon>
        <taxon>Flavobacteriales</taxon>
        <taxon>Flavobacteriaceae</taxon>
        <taxon>Flavobacterium</taxon>
    </lineage>
</organism>
<name>A0ABP7F367_9FLAO</name>
<dbReference type="PRINTS" id="PR00111">
    <property type="entry name" value="ABHYDROLASE"/>
</dbReference>
<dbReference type="InterPro" id="IPR029058">
    <property type="entry name" value="AB_hydrolase_fold"/>
</dbReference>
<dbReference type="InterPro" id="IPR000073">
    <property type="entry name" value="AB_hydrolase_1"/>
</dbReference>
<evidence type="ECO:0000259" key="1">
    <source>
        <dbReference type="Pfam" id="PF00561"/>
    </source>
</evidence>
<dbReference type="Gene3D" id="3.40.50.1820">
    <property type="entry name" value="alpha/beta hydrolase"/>
    <property type="match status" value="1"/>
</dbReference>
<accession>A0ABP7F367</accession>
<dbReference type="Pfam" id="PF00561">
    <property type="entry name" value="Abhydrolase_1"/>
    <property type="match status" value="1"/>
</dbReference>